<dbReference type="GO" id="GO:0005886">
    <property type="term" value="C:plasma membrane"/>
    <property type="evidence" value="ECO:0007669"/>
    <property type="project" value="UniProtKB-SubCell"/>
</dbReference>
<feature type="transmembrane region" description="Helical" evidence="6">
    <location>
        <begin position="83"/>
        <end position="105"/>
    </location>
</feature>
<dbReference type="InterPro" id="IPR002293">
    <property type="entry name" value="AA/rel_permease1"/>
</dbReference>
<feature type="transmembrane region" description="Helical" evidence="6">
    <location>
        <begin position="150"/>
        <end position="171"/>
    </location>
</feature>
<dbReference type="Pfam" id="PF13520">
    <property type="entry name" value="AA_permease_2"/>
    <property type="match status" value="1"/>
</dbReference>
<sequence length="419" mass="44904">MSSNNKKMNFNATWSMAVGGMVGGGIFSVLGVIIQTAGQWAWLSFLLAGLIALVSAHSYSQLSLQYNEGGGAFTFLRKINRTGFAGSLSWILILGYILTLSVYAFTFGHYVAHIFNLGAWLPRVLALAIIAALTAVNLKGVGSASKLEIITVYGKLFVLLGLASIGLWMWSPENLTEGISPKPWHASLIGAGTIFMAYEGFQLLSYDYEDLKNPNVTLPKATIWAVIAVIIIYLLVTFGTSMLVGAETLIEKKEVALSVAGKKAMGFTGLVVVTIAAAFSTGSAINATLFSTARLMENVAKKKDLPNIFAIENKSNIPIYALLSIAGVAILLAVIGSLGSLVDAASIIFLFTFGTVNLIAFQQKVKYRWISLVGAIGCGLAVIADIIEQLKKNPYAIGALVIVTVSIFVFRPYILKKLR</sequence>
<dbReference type="RefSeq" id="WP_308357971.1">
    <property type="nucleotide sequence ID" value="NZ_CP129970.2"/>
</dbReference>
<reference evidence="7" key="1">
    <citation type="submission" date="2023-08" db="EMBL/GenBank/DDBJ databases">
        <title>Comparative genomics and taxonomic characterization of three novel marine species of genus Marivirga.</title>
        <authorList>
            <person name="Muhammad N."/>
            <person name="Kim S.-G."/>
        </authorList>
    </citation>
    <scope>NUCLEOTIDE SEQUENCE [LARGE SCALE GENOMIC DNA]</scope>
    <source>
        <strain evidence="7">ABR2-2</strain>
    </source>
</reference>
<dbReference type="EMBL" id="CP129970">
    <property type="protein sequence ID" value="WMN07745.1"/>
    <property type="molecule type" value="Genomic_DNA"/>
</dbReference>
<accession>A0AA51RDT4</accession>
<dbReference type="Proteomes" id="UP001244443">
    <property type="component" value="Chromosome"/>
</dbReference>
<feature type="transmembrane region" description="Helical" evidence="6">
    <location>
        <begin position="40"/>
        <end position="62"/>
    </location>
</feature>
<feature type="transmembrane region" description="Helical" evidence="6">
    <location>
        <begin position="264"/>
        <end position="296"/>
    </location>
</feature>
<evidence type="ECO:0000256" key="1">
    <source>
        <dbReference type="ARBA" id="ARBA00004651"/>
    </source>
</evidence>
<keyword evidence="5 6" id="KW-0472">Membrane</keyword>
<dbReference type="PANTHER" id="PTHR42770">
    <property type="entry name" value="AMINO ACID TRANSPORTER-RELATED"/>
    <property type="match status" value="1"/>
</dbReference>
<dbReference type="PANTHER" id="PTHR42770:SF11">
    <property type="entry name" value="INNER MEMBRANE TRANSPORT PROTEIN YBAT"/>
    <property type="match status" value="1"/>
</dbReference>
<evidence type="ECO:0000256" key="3">
    <source>
        <dbReference type="ARBA" id="ARBA00022692"/>
    </source>
</evidence>
<feature type="transmembrane region" description="Helical" evidence="6">
    <location>
        <begin position="344"/>
        <end position="362"/>
    </location>
</feature>
<dbReference type="PIRSF" id="PIRSF006060">
    <property type="entry name" value="AA_transporter"/>
    <property type="match status" value="1"/>
</dbReference>
<evidence type="ECO:0000313" key="7">
    <source>
        <dbReference type="EMBL" id="WMN07745.1"/>
    </source>
</evidence>
<dbReference type="GO" id="GO:0022857">
    <property type="term" value="F:transmembrane transporter activity"/>
    <property type="evidence" value="ECO:0007669"/>
    <property type="project" value="InterPro"/>
</dbReference>
<keyword evidence="2" id="KW-1003">Cell membrane</keyword>
<evidence type="ECO:0000313" key="8">
    <source>
        <dbReference type="Proteomes" id="UP001244443"/>
    </source>
</evidence>
<evidence type="ECO:0000256" key="6">
    <source>
        <dbReference type="SAM" id="Phobius"/>
    </source>
</evidence>
<proteinExistence type="predicted"/>
<feature type="transmembrane region" description="Helical" evidence="6">
    <location>
        <begin position="12"/>
        <end position="34"/>
    </location>
</feature>
<feature type="transmembrane region" description="Helical" evidence="6">
    <location>
        <begin position="117"/>
        <end position="138"/>
    </location>
</feature>
<dbReference type="Gene3D" id="1.20.1740.10">
    <property type="entry name" value="Amino acid/polyamine transporter I"/>
    <property type="match status" value="1"/>
</dbReference>
<feature type="transmembrane region" description="Helical" evidence="6">
    <location>
        <begin position="222"/>
        <end position="244"/>
    </location>
</feature>
<dbReference type="InterPro" id="IPR050367">
    <property type="entry name" value="APC_superfamily"/>
</dbReference>
<name>A0AA51RDT4_9BACT</name>
<evidence type="ECO:0000256" key="4">
    <source>
        <dbReference type="ARBA" id="ARBA00022989"/>
    </source>
</evidence>
<comment type="subcellular location">
    <subcellularLocation>
        <location evidence="1">Cell membrane</location>
        <topology evidence="1">Multi-pass membrane protein</topology>
    </subcellularLocation>
</comment>
<gene>
    <name evidence="7" type="ORF">QYS48_29760</name>
</gene>
<protein>
    <submittedName>
        <fullName evidence="7">APC family permease</fullName>
    </submittedName>
</protein>
<keyword evidence="8" id="KW-1185">Reference proteome</keyword>
<keyword evidence="4 6" id="KW-1133">Transmembrane helix</keyword>
<feature type="transmembrane region" description="Helical" evidence="6">
    <location>
        <begin position="317"/>
        <end position="338"/>
    </location>
</feature>
<evidence type="ECO:0000256" key="5">
    <source>
        <dbReference type="ARBA" id="ARBA00023136"/>
    </source>
</evidence>
<feature type="transmembrane region" description="Helical" evidence="6">
    <location>
        <begin position="183"/>
        <end position="201"/>
    </location>
</feature>
<evidence type="ECO:0000256" key="2">
    <source>
        <dbReference type="ARBA" id="ARBA00022475"/>
    </source>
</evidence>
<organism evidence="7 8">
    <name type="scientific">Marivirga arenosa</name>
    <dbReference type="NCBI Taxonomy" id="3059076"/>
    <lineage>
        <taxon>Bacteria</taxon>
        <taxon>Pseudomonadati</taxon>
        <taxon>Bacteroidota</taxon>
        <taxon>Cytophagia</taxon>
        <taxon>Cytophagales</taxon>
        <taxon>Marivirgaceae</taxon>
        <taxon>Marivirga</taxon>
    </lineage>
</organism>
<feature type="transmembrane region" description="Helical" evidence="6">
    <location>
        <begin position="393"/>
        <end position="414"/>
    </location>
</feature>
<dbReference type="AlphaFoldDB" id="A0AA51RDT4"/>
<feature type="transmembrane region" description="Helical" evidence="6">
    <location>
        <begin position="369"/>
        <end position="387"/>
    </location>
</feature>
<keyword evidence="3 6" id="KW-0812">Transmembrane</keyword>